<dbReference type="GO" id="GO:0004672">
    <property type="term" value="F:protein kinase activity"/>
    <property type="evidence" value="ECO:0007669"/>
    <property type="project" value="InterPro"/>
</dbReference>
<dbReference type="Proteomes" id="UP001345219">
    <property type="component" value="Chromosome 15"/>
</dbReference>
<evidence type="ECO:0000256" key="4">
    <source>
        <dbReference type="ARBA" id="ARBA00022692"/>
    </source>
</evidence>
<evidence type="ECO:0000256" key="11">
    <source>
        <dbReference type="PROSITE-ProRule" id="PRU10141"/>
    </source>
</evidence>
<dbReference type="InterPro" id="IPR000719">
    <property type="entry name" value="Prot_kinase_dom"/>
</dbReference>
<feature type="region of interest" description="Disordered" evidence="12">
    <location>
        <begin position="599"/>
        <end position="621"/>
    </location>
</feature>
<dbReference type="GO" id="GO:0005524">
    <property type="term" value="F:ATP binding"/>
    <property type="evidence" value="ECO:0007669"/>
    <property type="project" value="UniProtKB-UniRule"/>
</dbReference>
<keyword evidence="2" id="KW-0597">Phosphoprotein</keyword>
<evidence type="ECO:0000256" key="3">
    <source>
        <dbReference type="ARBA" id="ARBA00022614"/>
    </source>
</evidence>
<dbReference type="GO" id="GO:0016020">
    <property type="term" value="C:membrane"/>
    <property type="evidence" value="ECO:0007669"/>
    <property type="project" value="UniProtKB-SubCell"/>
</dbReference>
<dbReference type="PROSITE" id="PS50011">
    <property type="entry name" value="PROTEIN_KINASE_DOM"/>
    <property type="match status" value="1"/>
</dbReference>
<comment type="caution">
    <text evidence="16">The sequence shown here is derived from an EMBL/GenBank/DDBJ whole genome shotgun (WGS) entry which is preliminary data.</text>
</comment>
<dbReference type="InterPro" id="IPR017441">
    <property type="entry name" value="Protein_kinase_ATP_BS"/>
</dbReference>
<evidence type="ECO:0000256" key="5">
    <source>
        <dbReference type="ARBA" id="ARBA00022729"/>
    </source>
</evidence>
<dbReference type="PROSITE" id="PS00107">
    <property type="entry name" value="PROTEIN_KINASE_ATP"/>
    <property type="match status" value="1"/>
</dbReference>
<evidence type="ECO:0000259" key="15">
    <source>
        <dbReference type="PROSITE" id="PS50011"/>
    </source>
</evidence>
<dbReference type="Pfam" id="PF07714">
    <property type="entry name" value="PK_Tyr_Ser-Thr"/>
    <property type="match status" value="1"/>
</dbReference>
<dbReference type="InterPro" id="IPR011009">
    <property type="entry name" value="Kinase-like_dom_sf"/>
</dbReference>
<dbReference type="InterPro" id="IPR013210">
    <property type="entry name" value="LRR_N_plant-typ"/>
</dbReference>
<dbReference type="SUPFAM" id="SSF56112">
    <property type="entry name" value="Protein kinase-like (PK-like)"/>
    <property type="match status" value="1"/>
</dbReference>
<proteinExistence type="predicted"/>
<dbReference type="Pfam" id="PF08263">
    <property type="entry name" value="LRRNT_2"/>
    <property type="match status" value="1"/>
</dbReference>
<evidence type="ECO:0000256" key="12">
    <source>
        <dbReference type="SAM" id="MobiDB-lite"/>
    </source>
</evidence>
<keyword evidence="3" id="KW-0433">Leucine-rich repeat</keyword>
<feature type="chain" id="PRO_5043040832" description="Protein kinase domain-containing protein" evidence="14">
    <location>
        <begin position="24"/>
        <end position="621"/>
    </location>
</feature>
<dbReference type="Gene3D" id="3.30.200.20">
    <property type="entry name" value="Phosphorylase Kinase, domain 1"/>
    <property type="match status" value="1"/>
</dbReference>
<dbReference type="FunFam" id="3.80.10.10:FF:000234">
    <property type="entry name" value="Probable inactive receptor kinase RLK902"/>
    <property type="match status" value="1"/>
</dbReference>
<dbReference type="InterPro" id="IPR001245">
    <property type="entry name" value="Ser-Thr/Tyr_kinase_cat_dom"/>
</dbReference>
<keyword evidence="17" id="KW-1185">Reference proteome</keyword>
<keyword evidence="6" id="KW-0677">Repeat</keyword>
<keyword evidence="4 13" id="KW-0812">Transmembrane</keyword>
<dbReference type="Pfam" id="PF12799">
    <property type="entry name" value="LRR_4"/>
    <property type="match status" value="1"/>
</dbReference>
<dbReference type="FunFam" id="3.30.200.20:FF:000307">
    <property type="entry name" value="pollen receptor-like kinase 1"/>
    <property type="match status" value="1"/>
</dbReference>
<dbReference type="Gene3D" id="3.80.10.10">
    <property type="entry name" value="Ribonuclease Inhibitor"/>
    <property type="match status" value="2"/>
</dbReference>
<keyword evidence="10 13" id="KW-0472">Membrane</keyword>
<feature type="binding site" evidence="11">
    <location>
        <position position="354"/>
    </location>
    <ligand>
        <name>ATP</name>
        <dbReference type="ChEBI" id="CHEBI:30616"/>
    </ligand>
</feature>
<accession>A0AAN7K5T9</accession>
<evidence type="ECO:0000256" key="9">
    <source>
        <dbReference type="ARBA" id="ARBA00022989"/>
    </source>
</evidence>
<feature type="transmembrane region" description="Helical" evidence="13">
    <location>
        <begin position="238"/>
        <end position="266"/>
    </location>
</feature>
<keyword evidence="5 14" id="KW-0732">Signal</keyword>
<dbReference type="EMBL" id="JAXIOK010000012">
    <property type="protein sequence ID" value="KAK4758407.1"/>
    <property type="molecule type" value="Genomic_DNA"/>
</dbReference>
<dbReference type="InterPro" id="IPR001611">
    <property type="entry name" value="Leu-rich_rpt"/>
</dbReference>
<dbReference type="PANTHER" id="PTHR48010:SF32">
    <property type="entry name" value="PROTEIN KINASE DOMAIN-CONTAINING PROTEIN"/>
    <property type="match status" value="1"/>
</dbReference>
<evidence type="ECO:0000313" key="17">
    <source>
        <dbReference type="Proteomes" id="UP001345219"/>
    </source>
</evidence>
<keyword evidence="9 13" id="KW-1133">Transmembrane helix</keyword>
<feature type="domain" description="Protein kinase" evidence="15">
    <location>
        <begin position="325"/>
        <end position="597"/>
    </location>
</feature>
<dbReference type="FunFam" id="1.10.510.10:FF:000095">
    <property type="entry name" value="protein STRUBBELIG-RECEPTOR FAMILY 8"/>
    <property type="match status" value="1"/>
</dbReference>
<feature type="signal peptide" evidence="14">
    <location>
        <begin position="1"/>
        <end position="23"/>
    </location>
</feature>
<dbReference type="PANTHER" id="PTHR48010">
    <property type="entry name" value="OS05G0588300 PROTEIN"/>
    <property type="match status" value="1"/>
</dbReference>
<evidence type="ECO:0000256" key="1">
    <source>
        <dbReference type="ARBA" id="ARBA00004370"/>
    </source>
</evidence>
<organism evidence="16 17">
    <name type="scientific">Trapa incisa</name>
    <dbReference type="NCBI Taxonomy" id="236973"/>
    <lineage>
        <taxon>Eukaryota</taxon>
        <taxon>Viridiplantae</taxon>
        <taxon>Streptophyta</taxon>
        <taxon>Embryophyta</taxon>
        <taxon>Tracheophyta</taxon>
        <taxon>Spermatophyta</taxon>
        <taxon>Magnoliopsida</taxon>
        <taxon>eudicotyledons</taxon>
        <taxon>Gunneridae</taxon>
        <taxon>Pentapetalae</taxon>
        <taxon>rosids</taxon>
        <taxon>malvids</taxon>
        <taxon>Myrtales</taxon>
        <taxon>Lythraceae</taxon>
        <taxon>Trapa</taxon>
    </lineage>
</organism>
<evidence type="ECO:0000256" key="13">
    <source>
        <dbReference type="SAM" id="Phobius"/>
    </source>
</evidence>
<evidence type="ECO:0000256" key="10">
    <source>
        <dbReference type="ARBA" id="ARBA00023136"/>
    </source>
</evidence>
<reference evidence="16 17" key="1">
    <citation type="journal article" date="2023" name="Hortic Res">
        <title>Pangenome of water caltrop reveals structural variations and asymmetric subgenome divergence after allopolyploidization.</title>
        <authorList>
            <person name="Zhang X."/>
            <person name="Chen Y."/>
            <person name="Wang L."/>
            <person name="Yuan Y."/>
            <person name="Fang M."/>
            <person name="Shi L."/>
            <person name="Lu R."/>
            <person name="Comes H.P."/>
            <person name="Ma Y."/>
            <person name="Chen Y."/>
            <person name="Huang G."/>
            <person name="Zhou Y."/>
            <person name="Zheng Z."/>
            <person name="Qiu Y."/>
        </authorList>
    </citation>
    <scope>NUCLEOTIDE SEQUENCE [LARGE SCALE GENOMIC DNA]</scope>
    <source>
        <tissue evidence="16">Roots</tissue>
    </source>
</reference>
<protein>
    <recommendedName>
        <fullName evidence="15">Protein kinase domain-containing protein</fullName>
    </recommendedName>
</protein>
<dbReference type="InterPro" id="IPR032675">
    <property type="entry name" value="LRR_dom_sf"/>
</dbReference>
<evidence type="ECO:0000256" key="2">
    <source>
        <dbReference type="ARBA" id="ARBA00022553"/>
    </source>
</evidence>
<dbReference type="InterPro" id="IPR025875">
    <property type="entry name" value="Leu-rich_rpt_4"/>
</dbReference>
<dbReference type="Gene3D" id="1.10.510.10">
    <property type="entry name" value="Transferase(Phosphotransferase) domain 1"/>
    <property type="match status" value="1"/>
</dbReference>
<sequence>MKPLLFVSCVGICLLHLLHPTEPDVKSDRSALTAIRTAVRGRTLLWNLTAPTCSWVGVICDNNRRIVELHLPGMGLIGIVPTGVLGSLTTVQTISLRYNALSGPIPPDIANLSSLRNLYLQGNNFSGEIPTALLSLQNLVRLNLASNKFSGSIPAGLNNLTRLKTLYLQNNQFVGPIPDLTAVRLQQFNISFNINLTGSVPSSLSGNPASAFEATSLCGAPLKPCNGTSGSESSKNKLSVAAIAGIVAGVVAAVMGILLLIFVLFFKEKNDAGVGTQKSEAIVGSSGGVRSVPAGIEGKETKSAGKELVFFGKQTGMFGLEDLLRASAEVLGKGTFGTTYKAALEMGSLFVAVKRLKDAVVTEKEFREKMNEMGELQHENLVPLRAYYYNNDEKLLVYDYLPTGSLSALLHGNVSSGRTPLSWDSRCSIAVGVARAIAYIHSRGAVASHGNIKSSNILLTTSYEPRVSDFCLTHVARPASLPKRMGGYQAPEATDAHRVSQKSDVYSFGVLLLELLTGRAPVHSQVGEEEYDLPRWVQSVAREEWAAEVFDPELVRYQDVGEDMVQLLQLAVDCTSQHPDRRPSMAVVATSIKEVRLSSGQQYRDDVVDDATAGAGSSSPS</sequence>
<evidence type="ECO:0000256" key="6">
    <source>
        <dbReference type="ARBA" id="ARBA00022737"/>
    </source>
</evidence>
<dbReference type="InterPro" id="IPR050994">
    <property type="entry name" value="At_inactive_RLKs"/>
</dbReference>
<evidence type="ECO:0000256" key="8">
    <source>
        <dbReference type="ARBA" id="ARBA00022840"/>
    </source>
</evidence>
<evidence type="ECO:0000256" key="7">
    <source>
        <dbReference type="ARBA" id="ARBA00022741"/>
    </source>
</evidence>
<gene>
    <name evidence="16" type="ORF">SAY87_019708</name>
</gene>
<dbReference type="AlphaFoldDB" id="A0AAN7K5T9"/>
<dbReference type="SUPFAM" id="SSF52058">
    <property type="entry name" value="L domain-like"/>
    <property type="match status" value="1"/>
</dbReference>
<keyword evidence="8 11" id="KW-0067">ATP-binding</keyword>
<comment type="subcellular location">
    <subcellularLocation>
        <location evidence="1">Membrane</location>
    </subcellularLocation>
</comment>
<evidence type="ECO:0000256" key="14">
    <source>
        <dbReference type="SAM" id="SignalP"/>
    </source>
</evidence>
<evidence type="ECO:0000313" key="16">
    <source>
        <dbReference type="EMBL" id="KAK4758407.1"/>
    </source>
</evidence>
<dbReference type="Pfam" id="PF00560">
    <property type="entry name" value="LRR_1"/>
    <property type="match status" value="2"/>
</dbReference>
<keyword evidence="7 11" id="KW-0547">Nucleotide-binding</keyword>
<name>A0AAN7K5T9_9MYRT</name>